<dbReference type="CDD" id="cd08422">
    <property type="entry name" value="PBP2_CrgA_like"/>
    <property type="match status" value="1"/>
</dbReference>
<dbReference type="Proteomes" id="UP000245916">
    <property type="component" value="Unassembled WGS sequence"/>
</dbReference>
<proteinExistence type="inferred from homology"/>
<sequence>MFDWNDLRYFLAVAETGSTLAAGRALRVSQTTVARRVAALEQALGLKLFERRQAGYAATPAGEALLMKAREVRAAAEAFAATSSAQAREASGTVRFTALEIYAVTILAPILRDLHEAHPAIRIELDTSEEPRDLAAGGADVALRGGPSPTGGGLVGRRIAPDPWTLYCSREYAATHGVPRNRAELARHPLIGGGGDKVWHLYQAWLRRHDLEGSVAIHQGSVTAMLAAVRSGFGLAVLPGFIADRDPDLVRCLPPVEGDPASLWLLTHERLRHTPRVRVVMDFLADRLTRLAREKPVPAASDTA</sequence>
<dbReference type="PRINTS" id="PR00039">
    <property type="entry name" value="HTHLYSR"/>
</dbReference>
<evidence type="ECO:0000259" key="5">
    <source>
        <dbReference type="PROSITE" id="PS50931"/>
    </source>
</evidence>
<organism evidence="6 7">
    <name type="scientific">Allosphingosinicella humi</name>
    <dbReference type="NCBI Taxonomy" id="2068657"/>
    <lineage>
        <taxon>Bacteria</taxon>
        <taxon>Pseudomonadati</taxon>
        <taxon>Pseudomonadota</taxon>
        <taxon>Alphaproteobacteria</taxon>
        <taxon>Sphingomonadales</taxon>
        <taxon>Sphingomonadaceae</taxon>
        <taxon>Allosphingosinicella</taxon>
    </lineage>
</organism>
<accession>A0A2U2IZ70</accession>
<dbReference type="Pfam" id="PF03466">
    <property type="entry name" value="LysR_substrate"/>
    <property type="match status" value="1"/>
</dbReference>
<protein>
    <submittedName>
        <fullName evidence="6">LysR family transcriptional regulator</fullName>
    </submittedName>
</protein>
<reference evidence="6 7" key="1">
    <citation type="submission" date="2018-05" db="EMBL/GenBank/DDBJ databases">
        <title>Genome of Sphingosinicella humi QZX222.</title>
        <authorList>
            <person name="Qiao Z."/>
            <person name="Wang G."/>
        </authorList>
    </citation>
    <scope>NUCLEOTIDE SEQUENCE [LARGE SCALE GENOMIC DNA]</scope>
    <source>
        <strain evidence="6 7">QZX222</strain>
    </source>
</reference>
<dbReference type="InterPro" id="IPR005119">
    <property type="entry name" value="LysR_subst-bd"/>
</dbReference>
<dbReference type="GO" id="GO:0006351">
    <property type="term" value="P:DNA-templated transcription"/>
    <property type="evidence" value="ECO:0007669"/>
    <property type="project" value="TreeGrafter"/>
</dbReference>
<feature type="domain" description="HTH lysR-type" evidence="5">
    <location>
        <begin position="2"/>
        <end position="59"/>
    </location>
</feature>
<evidence type="ECO:0000313" key="6">
    <source>
        <dbReference type="EMBL" id="PWG01374.1"/>
    </source>
</evidence>
<dbReference type="InterPro" id="IPR036390">
    <property type="entry name" value="WH_DNA-bd_sf"/>
</dbReference>
<dbReference type="Pfam" id="PF00126">
    <property type="entry name" value="HTH_1"/>
    <property type="match status" value="1"/>
</dbReference>
<dbReference type="EMBL" id="QFFF01000002">
    <property type="protein sequence ID" value="PWG01374.1"/>
    <property type="molecule type" value="Genomic_DNA"/>
</dbReference>
<dbReference type="OrthoDB" id="9798121at2"/>
<evidence type="ECO:0000256" key="1">
    <source>
        <dbReference type="ARBA" id="ARBA00009437"/>
    </source>
</evidence>
<dbReference type="RefSeq" id="WP_109272435.1">
    <property type="nucleotide sequence ID" value="NZ_QFFF01000002.1"/>
</dbReference>
<name>A0A2U2IZ70_9SPHN</name>
<dbReference type="SUPFAM" id="SSF53850">
    <property type="entry name" value="Periplasmic binding protein-like II"/>
    <property type="match status" value="1"/>
</dbReference>
<dbReference type="GO" id="GO:0043565">
    <property type="term" value="F:sequence-specific DNA binding"/>
    <property type="evidence" value="ECO:0007669"/>
    <property type="project" value="TreeGrafter"/>
</dbReference>
<evidence type="ECO:0000256" key="2">
    <source>
        <dbReference type="ARBA" id="ARBA00023015"/>
    </source>
</evidence>
<evidence type="ECO:0000256" key="3">
    <source>
        <dbReference type="ARBA" id="ARBA00023125"/>
    </source>
</evidence>
<dbReference type="Gene3D" id="3.40.190.290">
    <property type="match status" value="1"/>
</dbReference>
<evidence type="ECO:0000313" key="7">
    <source>
        <dbReference type="Proteomes" id="UP000245916"/>
    </source>
</evidence>
<dbReference type="SUPFAM" id="SSF46785">
    <property type="entry name" value="Winged helix' DNA-binding domain"/>
    <property type="match status" value="1"/>
</dbReference>
<keyword evidence="3" id="KW-0238">DNA-binding</keyword>
<keyword evidence="2" id="KW-0805">Transcription regulation</keyword>
<comment type="caution">
    <text evidence="6">The sequence shown here is derived from an EMBL/GenBank/DDBJ whole genome shotgun (WGS) entry which is preliminary data.</text>
</comment>
<dbReference type="PANTHER" id="PTHR30537:SF3">
    <property type="entry name" value="TRANSCRIPTIONAL REGULATORY PROTEIN"/>
    <property type="match status" value="1"/>
</dbReference>
<keyword evidence="7" id="KW-1185">Reference proteome</keyword>
<comment type="similarity">
    <text evidence="1">Belongs to the LysR transcriptional regulatory family.</text>
</comment>
<dbReference type="PANTHER" id="PTHR30537">
    <property type="entry name" value="HTH-TYPE TRANSCRIPTIONAL REGULATOR"/>
    <property type="match status" value="1"/>
</dbReference>
<evidence type="ECO:0000256" key="4">
    <source>
        <dbReference type="ARBA" id="ARBA00023163"/>
    </source>
</evidence>
<dbReference type="AlphaFoldDB" id="A0A2U2IZ70"/>
<keyword evidence="4" id="KW-0804">Transcription</keyword>
<dbReference type="PROSITE" id="PS50931">
    <property type="entry name" value="HTH_LYSR"/>
    <property type="match status" value="1"/>
</dbReference>
<dbReference type="Gene3D" id="1.10.10.10">
    <property type="entry name" value="Winged helix-like DNA-binding domain superfamily/Winged helix DNA-binding domain"/>
    <property type="match status" value="1"/>
</dbReference>
<dbReference type="InterPro" id="IPR036388">
    <property type="entry name" value="WH-like_DNA-bd_sf"/>
</dbReference>
<dbReference type="InterPro" id="IPR058163">
    <property type="entry name" value="LysR-type_TF_proteobact-type"/>
</dbReference>
<gene>
    <name evidence="6" type="ORF">DF286_14745</name>
</gene>
<dbReference type="InterPro" id="IPR000847">
    <property type="entry name" value="LysR_HTH_N"/>
</dbReference>
<dbReference type="GO" id="GO:0003700">
    <property type="term" value="F:DNA-binding transcription factor activity"/>
    <property type="evidence" value="ECO:0007669"/>
    <property type="project" value="InterPro"/>
</dbReference>